<name>A0A4U9HTR7_9ENTR</name>
<protein>
    <submittedName>
        <fullName evidence="1">Uncharacterized protein</fullName>
    </submittedName>
</protein>
<evidence type="ECO:0000313" key="2">
    <source>
        <dbReference type="Proteomes" id="UP000310719"/>
    </source>
</evidence>
<evidence type="ECO:0000313" key="1">
    <source>
        <dbReference type="EMBL" id="VTP67847.1"/>
    </source>
</evidence>
<gene>
    <name evidence="1" type="ORF">NCTC13032_03257</name>
</gene>
<reference evidence="1 2" key="1">
    <citation type="submission" date="2019-05" db="EMBL/GenBank/DDBJ databases">
        <authorList>
            <consortium name="Pathogen Informatics"/>
        </authorList>
    </citation>
    <scope>NUCLEOTIDE SEQUENCE [LARGE SCALE GENOMIC DNA]</scope>
    <source>
        <strain evidence="1 2">NCTC13032</strain>
    </source>
</reference>
<dbReference type="AlphaFoldDB" id="A0A4U9HTR7"/>
<dbReference type="EMBL" id="LR590464">
    <property type="protein sequence ID" value="VTP67847.1"/>
    <property type="molecule type" value="Genomic_DNA"/>
</dbReference>
<dbReference type="Proteomes" id="UP000310719">
    <property type="component" value="Chromosome"/>
</dbReference>
<sequence>MKVKSWNQACLRSQPSTHSTIAGGWISRVPVLVRDSKNPDDVDTQQEDHDWDGTRYAVLHSPPKKVGKVTSLRL</sequence>
<proteinExistence type="predicted"/>
<organism evidence="1 2">
    <name type="scientific">Leclercia adecarboxylata</name>
    <dbReference type="NCBI Taxonomy" id="83655"/>
    <lineage>
        <taxon>Bacteria</taxon>
        <taxon>Pseudomonadati</taxon>
        <taxon>Pseudomonadota</taxon>
        <taxon>Gammaproteobacteria</taxon>
        <taxon>Enterobacterales</taxon>
        <taxon>Enterobacteriaceae</taxon>
        <taxon>Leclercia</taxon>
    </lineage>
</organism>
<accession>A0A4U9HTR7</accession>